<dbReference type="PANTHER" id="PTHR21716:SF53">
    <property type="entry name" value="PERMEASE PERM-RELATED"/>
    <property type="match status" value="1"/>
</dbReference>
<keyword evidence="3" id="KW-0813">Transport</keyword>
<proteinExistence type="inferred from homology"/>
<evidence type="ECO:0000256" key="5">
    <source>
        <dbReference type="ARBA" id="ARBA00022692"/>
    </source>
</evidence>
<keyword evidence="4" id="KW-1003">Cell membrane</keyword>
<protein>
    <recommendedName>
        <fullName evidence="11">Permease</fullName>
    </recommendedName>
</protein>
<organism evidence="9 10">
    <name type="scientific">Acholeplasma brassicae</name>
    <dbReference type="NCBI Taxonomy" id="61635"/>
    <lineage>
        <taxon>Bacteria</taxon>
        <taxon>Bacillati</taxon>
        <taxon>Mycoplasmatota</taxon>
        <taxon>Mollicutes</taxon>
        <taxon>Acholeplasmatales</taxon>
        <taxon>Acholeplasmataceae</taxon>
        <taxon>Acholeplasma</taxon>
    </lineage>
</organism>
<keyword evidence="7 8" id="KW-0472">Membrane</keyword>
<name>U4KNC7_9MOLU</name>
<feature type="transmembrane region" description="Helical" evidence="8">
    <location>
        <begin position="152"/>
        <end position="173"/>
    </location>
</feature>
<feature type="transmembrane region" description="Helical" evidence="8">
    <location>
        <begin position="262"/>
        <end position="289"/>
    </location>
</feature>
<comment type="similarity">
    <text evidence="2">Belongs to the autoinducer-2 exporter (AI-2E) (TC 2.A.86) family.</text>
</comment>
<gene>
    <name evidence="9" type="ORF">BN85308110</name>
</gene>
<feature type="transmembrane region" description="Helical" evidence="8">
    <location>
        <begin position="12"/>
        <end position="30"/>
    </location>
</feature>
<dbReference type="InterPro" id="IPR002549">
    <property type="entry name" value="AI-2E-like"/>
</dbReference>
<evidence type="ECO:0000256" key="8">
    <source>
        <dbReference type="SAM" id="Phobius"/>
    </source>
</evidence>
<dbReference type="Pfam" id="PF01594">
    <property type="entry name" value="AI-2E_transport"/>
    <property type="match status" value="1"/>
</dbReference>
<sequence>MKNKVNGRYINILLVMLIILVTYVLSPLWSTILRKVFLTFLPILIAFSLAFILNPIVSFLEKKAKLPRIVSILGLYVSIISLVLFIIFGLVKPAVGSLANLSIGLENLLDQVGKILNIDTSGIAVQLGDVLEKVYVSIFNFFTATGESAEDVIGVVISGAVVVIVGIIFLMNFNQIISKTADFLKTKEDPTIYLYVRNLYRELTNYLSAEIIIAGIQFVEYTTLFLLIGIFNPAYLEVAFVLGFTAAIFSLVPYFGGYLSSAFMILLGLSLPYAFYSFIPIGVFMLIFPNLDAYVINPMIYKKQMKLNPILSISAILLGQTMFGIIGVIISIPLVLVLNVTFDFYKMPIKAKLKQFKDSL</sequence>
<comment type="subcellular location">
    <subcellularLocation>
        <location evidence="1">Cell membrane</location>
        <topology evidence="1">Multi-pass membrane protein</topology>
    </subcellularLocation>
</comment>
<dbReference type="AlphaFoldDB" id="U4KNC7"/>
<keyword evidence="10" id="KW-1185">Reference proteome</keyword>
<feature type="transmembrane region" description="Helical" evidence="8">
    <location>
        <begin position="234"/>
        <end position="255"/>
    </location>
</feature>
<dbReference type="OrthoDB" id="9793390at2"/>
<evidence type="ECO:0000256" key="2">
    <source>
        <dbReference type="ARBA" id="ARBA00009773"/>
    </source>
</evidence>
<dbReference type="RefSeq" id="WP_030004694.1">
    <property type="nucleotide sequence ID" value="NC_022549.1"/>
</dbReference>
<dbReference type="EMBL" id="FO681348">
    <property type="protein sequence ID" value="CCV65832.1"/>
    <property type="molecule type" value="Genomic_DNA"/>
</dbReference>
<dbReference type="PANTHER" id="PTHR21716">
    <property type="entry name" value="TRANSMEMBRANE PROTEIN"/>
    <property type="match status" value="1"/>
</dbReference>
<evidence type="ECO:0000256" key="1">
    <source>
        <dbReference type="ARBA" id="ARBA00004651"/>
    </source>
</evidence>
<accession>U4KNC7</accession>
<feature type="transmembrane region" description="Helical" evidence="8">
    <location>
        <begin position="309"/>
        <end position="342"/>
    </location>
</feature>
<reference evidence="9 10" key="1">
    <citation type="journal article" date="2013" name="J. Mol. Microbiol. Biotechnol.">
        <title>Analysis of the Complete Genomes of Acholeplasma brassicae , A. palmae and A. laidlawii and Their Comparison to the Obligate Parasites from ' Candidatus Phytoplasma'.</title>
        <authorList>
            <person name="Kube M."/>
            <person name="Siewert C."/>
            <person name="Migdoll A.M."/>
            <person name="Duduk B."/>
            <person name="Holz S."/>
            <person name="Rabus R."/>
            <person name="Seemuller E."/>
            <person name="Mitrovic J."/>
            <person name="Muller I."/>
            <person name="Buttner C."/>
            <person name="Reinhardt R."/>
        </authorList>
    </citation>
    <scope>NUCLEOTIDE SEQUENCE [LARGE SCALE GENOMIC DNA]</scope>
    <source>
        <strain evidence="10">0502</strain>
    </source>
</reference>
<evidence type="ECO:0008006" key="11">
    <source>
        <dbReference type="Google" id="ProtNLM"/>
    </source>
</evidence>
<evidence type="ECO:0000256" key="7">
    <source>
        <dbReference type="ARBA" id="ARBA00023136"/>
    </source>
</evidence>
<evidence type="ECO:0000256" key="3">
    <source>
        <dbReference type="ARBA" id="ARBA00022448"/>
    </source>
</evidence>
<evidence type="ECO:0000256" key="6">
    <source>
        <dbReference type="ARBA" id="ARBA00022989"/>
    </source>
</evidence>
<evidence type="ECO:0000313" key="9">
    <source>
        <dbReference type="EMBL" id="CCV65832.1"/>
    </source>
</evidence>
<evidence type="ECO:0000313" key="10">
    <source>
        <dbReference type="Proteomes" id="UP000032737"/>
    </source>
</evidence>
<feature type="transmembrane region" description="Helical" evidence="8">
    <location>
        <begin position="36"/>
        <end position="57"/>
    </location>
</feature>
<feature type="transmembrane region" description="Helical" evidence="8">
    <location>
        <begin position="69"/>
        <end position="91"/>
    </location>
</feature>
<evidence type="ECO:0000256" key="4">
    <source>
        <dbReference type="ARBA" id="ARBA00022475"/>
    </source>
</evidence>
<dbReference type="HOGENOM" id="CLU_768642_0_0_14"/>
<keyword evidence="5 8" id="KW-0812">Transmembrane</keyword>
<dbReference type="STRING" id="61635.BN85308110"/>
<dbReference type="Proteomes" id="UP000032737">
    <property type="component" value="Chromosome"/>
</dbReference>
<keyword evidence="6 8" id="KW-1133">Transmembrane helix</keyword>
<dbReference type="GO" id="GO:0005886">
    <property type="term" value="C:plasma membrane"/>
    <property type="evidence" value="ECO:0007669"/>
    <property type="project" value="UniProtKB-SubCell"/>
</dbReference>
<feature type="transmembrane region" description="Helical" evidence="8">
    <location>
        <begin position="207"/>
        <end position="228"/>
    </location>
</feature>
<dbReference type="KEGG" id="abra:BN85308110"/>